<dbReference type="Pfam" id="PF07687">
    <property type="entry name" value="M20_dimer"/>
    <property type="match status" value="1"/>
</dbReference>
<keyword evidence="2" id="KW-0479">Metal-binding</keyword>
<dbReference type="EMBL" id="JACCEM010000011">
    <property type="protein sequence ID" value="NYT51384.1"/>
    <property type="molecule type" value="Genomic_DNA"/>
</dbReference>
<dbReference type="PANTHER" id="PTHR43808:SF9">
    <property type="entry name" value="BLL0789 PROTEIN"/>
    <property type="match status" value="1"/>
</dbReference>
<evidence type="ECO:0000256" key="4">
    <source>
        <dbReference type="ARBA" id="ARBA00022833"/>
    </source>
</evidence>
<dbReference type="InterPro" id="IPR011650">
    <property type="entry name" value="Peptidase_M20_dimer"/>
</dbReference>
<feature type="active site" evidence="5">
    <location>
        <position position="86"/>
    </location>
</feature>
<evidence type="ECO:0000256" key="5">
    <source>
        <dbReference type="PIRSR" id="PIRSR037238-1"/>
    </source>
</evidence>
<accession>A0A853FZ48</accession>
<keyword evidence="6" id="KW-0175">Coiled coil</keyword>
<sequence length="390" mass="41440">MPLYEYQSRLRAQLSDMLALLERIVNIDSGSYDAEGVNAVAAVFAQRLAEQGFALRRRNVDGRGDMLIAERRDGGTGRLLILGHLDTVWPKGTAKEWPFEMIGEEIATGPGVGDMKGGLVMALHALRTLTELGGTPLESVKWVFVPDEELGSVGSRSLIEEEAADADVVLVLEPGRAGGGIVTARGALGAYFLHATGCSAHCASNYHKGVSALRELALKVAPLDGLSQPEAGMVVNVGVLQGGSARQVVPGEAHMAIDLRARTQTQAEQLQAAIERIARDRKDERVRVVLSGQLTRPAFSSDLNRELMQAAQTVADALSVKVFEFPPTGGGSDGNFTAAMGIPTLDGLGPVCHDICSRQETIEVQSLVDRGALLCGLIERIPSLLNSSKG</sequence>
<feature type="coiled-coil region" evidence="6">
    <location>
        <begin position="260"/>
        <end position="287"/>
    </location>
</feature>
<dbReference type="InterPro" id="IPR001261">
    <property type="entry name" value="ArgE/DapE_CS"/>
</dbReference>
<keyword evidence="4" id="KW-0862">Zinc</keyword>
<dbReference type="Gene3D" id="3.40.630.10">
    <property type="entry name" value="Zn peptidases"/>
    <property type="match status" value="1"/>
</dbReference>
<name>A0A853FZ48_9BURK</name>
<evidence type="ECO:0000259" key="7">
    <source>
        <dbReference type="Pfam" id="PF07687"/>
    </source>
</evidence>
<feature type="active site" description="Proton acceptor" evidence="5">
    <location>
        <position position="148"/>
    </location>
</feature>
<dbReference type="GO" id="GO:0016787">
    <property type="term" value="F:hydrolase activity"/>
    <property type="evidence" value="ECO:0007669"/>
    <property type="project" value="UniProtKB-KW"/>
</dbReference>
<organism evidence="8 9">
    <name type="scientific">Parapusillimonas granuli</name>
    <dbReference type="NCBI Taxonomy" id="380911"/>
    <lineage>
        <taxon>Bacteria</taxon>
        <taxon>Pseudomonadati</taxon>
        <taxon>Pseudomonadota</taxon>
        <taxon>Betaproteobacteria</taxon>
        <taxon>Burkholderiales</taxon>
        <taxon>Alcaligenaceae</taxon>
        <taxon>Parapusillimonas</taxon>
    </lineage>
</organism>
<dbReference type="Pfam" id="PF01546">
    <property type="entry name" value="Peptidase_M20"/>
    <property type="match status" value="1"/>
</dbReference>
<evidence type="ECO:0000313" key="9">
    <source>
        <dbReference type="Proteomes" id="UP000559809"/>
    </source>
</evidence>
<keyword evidence="9" id="KW-1185">Reference proteome</keyword>
<dbReference type="AlphaFoldDB" id="A0A853FZ48"/>
<dbReference type="CDD" id="cd03885">
    <property type="entry name" value="M20_CPDG2"/>
    <property type="match status" value="1"/>
</dbReference>
<keyword evidence="3" id="KW-0378">Hydrolase</keyword>
<dbReference type="InterPro" id="IPR017150">
    <property type="entry name" value="Pept_M20_glutamate_carboxypep"/>
</dbReference>
<comment type="cofactor">
    <cofactor evidence="1">
        <name>Zn(2+)</name>
        <dbReference type="ChEBI" id="CHEBI:29105"/>
    </cofactor>
</comment>
<dbReference type="PROSITE" id="PS00758">
    <property type="entry name" value="ARGE_DAPE_CPG2_1"/>
    <property type="match status" value="1"/>
</dbReference>
<evidence type="ECO:0000313" key="8">
    <source>
        <dbReference type="EMBL" id="NYT51384.1"/>
    </source>
</evidence>
<evidence type="ECO:0000256" key="1">
    <source>
        <dbReference type="ARBA" id="ARBA00001947"/>
    </source>
</evidence>
<dbReference type="Proteomes" id="UP000559809">
    <property type="component" value="Unassembled WGS sequence"/>
</dbReference>
<proteinExistence type="predicted"/>
<dbReference type="InterPro" id="IPR036264">
    <property type="entry name" value="Bact_exopeptidase_dim_dom"/>
</dbReference>
<dbReference type="InterPro" id="IPR002933">
    <property type="entry name" value="Peptidase_M20"/>
</dbReference>
<dbReference type="Gene3D" id="3.30.70.360">
    <property type="match status" value="1"/>
</dbReference>
<protein>
    <submittedName>
        <fullName evidence="8">M20 family metallopeptidase</fullName>
    </submittedName>
</protein>
<evidence type="ECO:0000256" key="2">
    <source>
        <dbReference type="ARBA" id="ARBA00022723"/>
    </source>
</evidence>
<dbReference type="GO" id="GO:0046872">
    <property type="term" value="F:metal ion binding"/>
    <property type="evidence" value="ECO:0007669"/>
    <property type="project" value="UniProtKB-KW"/>
</dbReference>
<dbReference type="SUPFAM" id="SSF53187">
    <property type="entry name" value="Zn-dependent exopeptidases"/>
    <property type="match status" value="1"/>
</dbReference>
<dbReference type="PIRSF" id="PIRSF037238">
    <property type="entry name" value="Carboxypeptidase_G2"/>
    <property type="match status" value="1"/>
</dbReference>
<dbReference type="SUPFAM" id="SSF55031">
    <property type="entry name" value="Bacterial exopeptidase dimerisation domain"/>
    <property type="match status" value="1"/>
</dbReference>
<dbReference type="InterPro" id="IPR050072">
    <property type="entry name" value="Peptidase_M20A"/>
</dbReference>
<dbReference type="RefSeq" id="WP_180158056.1">
    <property type="nucleotide sequence ID" value="NZ_JACCEM010000011.1"/>
</dbReference>
<comment type="caution">
    <text evidence="8">The sequence shown here is derived from an EMBL/GenBank/DDBJ whole genome shotgun (WGS) entry which is preliminary data.</text>
</comment>
<evidence type="ECO:0000256" key="3">
    <source>
        <dbReference type="ARBA" id="ARBA00022801"/>
    </source>
</evidence>
<reference evidence="8 9" key="1">
    <citation type="submission" date="2020-07" db="EMBL/GenBank/DDBJ databases">
        <title>Taxonomic revisions and descriptions of new bacterial species based on genomic comparisons in the high-G+C-content subgroup of the family Alcaligenaceae.</title>
        <authorList>
            <person name="Szabo A."/>
            <person name="Felfoldi T."/>
        </authorList>
    </citation>
    <scope>NUCLEOTIDE SEQUENCE [LARGE SCALE GENOMIC DNA]</scope>
    <source>
        <strain evidence="8 9">LMG 24012</strain>
    </source>
</reference>
<evidence type="ECO:0000256" key="6">
    <source>
        <dbReference type="SAM" id="Coils"/>
    </source>
</evidence>
<dbReference type="PANTHER" id="PTHR43808">
    <property type="entry name" value="ACETYLORNITHINE DEACETYLASE"/>
    <property type="match status" value="1"/>
</dbReference>
<gene>
    <name evidence="8" type="ORF">H0A72_18900</name>
</gene>
<feature type="domain" description="Peptidase M20 dimerisation" evidence="7">
    <location>
        <begin position="190"/>
        <end position="283"/>
    </location>
</feature>